<feature type="transmembrane region" description="Helical" evidence="11">
    <location>
        <begin position="1932"/>
        <end position="1953"/>
    </location>
</feature>
<keyword evidence="3" id="KW-0813">Transport</keyword>
<evidence type="ECO:0000256" key="3">
    <source>
        <dbReference type="ARBA" id="ARBA00022448"/>
    </source>
</evidence>
<dbReference type="GO" id="GO:0005524">
    <property type="term" value="F:ATP binding"/>
    <property type="evidence" value="ECO:0007669"/>
    <property type="project" value="UniProtKB-KW"/>
</dbReference>
<dbReference type="Pfam" id="PF08370">
    <property type="entry name" value="PDR_assoc"/>
    <property type="match status" value="2"/>
</dbReference>
<feature type="domain" description="ABC transporter" evidence="12">
    <location>
        <begin position="853"/>
        <end position="1106"/>
    </location>
</feature>
<dbReference type="Gene3D" id="3.40.50.300">
    <property type="entry name" value="P-loop containing nucleotide triphosphate hydrolases"/>
    <property type="match status" value="4"/>
</dbReference>
<feature type="transmembrane region" description="Helical" evidence="11">
    <location>
        <begin position="2052"/>
        <end position="2069"/>
    </location>
</feature>
<keyword evidence="7" id="KW-0067">ATP-binding</keyword>
<dbReference type="InterPro" id="IPR013581">
    <property type="entry name" value="PDR_assoc"/>
</dbReference>
<dbReference type="Proteomes" id="UP001634393">
    <property type="component" value="Unassembled WGS sequence"/>
</dbReference>
<evidence type="ECO:0000256" key="2">
    <source>
        <dbReference type="ARBA" id="ARBA00006012"/>
    </source>
</evidence>
<dbReference type="InterPro" id="IPR027417">
    <property type="entry name" value="P-loop_NTPase"/>
</dbReference>
<feature type="domain" description="ABC transporter" evidence="12">
    <location>
        <begin position="1577"/>
        <end position="1836"/>
    </location>
</feature>
<dbReference type="FunFam" id="3.40.50.300:FF:000179">
    <property type="entry name" value="ABC transporter G family member 34"/>
    <property type="match status" value="1"/>
</dbReference>
<feature type="domain" description="ABC transporter" evidence="12">
    <location>
        <begin position="161"/>
        <end position="434"/>
    </location>
</feature>
<evidence type="ECO:0000256" key="11">
    <source>
        <dbReference type="SAM" id="Phobius"/>
    </source>
</evidence>
<dbReference type="InterPro" id="IPR034003">
    <property type="entry name" value="ABCG_PDR_2"/>
</dbReference>
<organism evidence="13 14">
    <name type="scientific">Penstemon smallii</name>
    <dbReference type="NCBI Taxonomy" id="265156"/>
    <lineage>
        <taxon>Eukaryota</taxon>
        <taxon>Viridiplantae</taxon>
        <taxon>Streptophyta</taxon>
        <taxon>Embryophyta</taxon>
        <taxon>Tracheophyta</taxon>
        <taxon>Spermatophyta</taxon>
        <taxon>Magnoliopsida</taxon>
        <taxon>eudicotyledons</taxon>
        <taxon>Gunneridae</taxon>
        <taxon>Pentapetalae</taxon>
        <taxon>asterids</taxon>
        <taxon>lamiids</taxon>
        <taxon>Lamiales</taxon>
        <taxon>Plantaginaceae</taxon>
        <taxon>Cheloneae</taxon>
        <taxon>Penstemon</taxon>
    </lineage>
</organism>
<feature type="transmembrane region" description="Helical" evidence="11">
    <location>
        <begin position="606"/>
        <end position="629"/>
    </location>
</feature>
<keyword evidence="9 11" id="KW-0472">Membrane</keyword>
<feature type="transmembrane region" description="Helical" evidence="11">
    <location>
        <begin position="1312"/>
        <end position="1330"/>
    </location>
</feature>
<evidence type="ECO:0000256" key="6">
    <source>
        <dbReference type="ARBA" id="ARBA00022741"/>
    </source>
</evidence>
<keyword evidence="6" id="KW-0547">Nucleotide-binding</keyword>
<dbReference type="CDD" id="cd03233">
    <property type="entry name" value="ABCG_PDR_domain1"/>
    <property type="match status" value="1"/>
</dbReference>
<evidence type="ECO:0000256" key="9">
    <source>
        <dbReference type="ARBA" id="ARBA00023136"/>
    </source>
</evidence>
<dbReference type="GO" id="GO:0005886">
    <property type="term" value="C:plasma membrane"/>
    <property type="evidence" value="ECO:0007669"/>
    <property type="project" value="UniProtKB-ARBA"/>
</dbReference>
<dbReference type="FunFam" id="3.40.50.300:FF:000059">
    <property type="entry name" value="ABC transporter G family member 40"/>
    <property type="match status" value="2"/>
</dbReference>
<dbReference type="SMART" id="SM00382">
    <property type="entry name" value="AAA"/>
    <property type="match status" value="3"/>
</dbReference>
<evidence type="ECO:0000256" key="10">
    <source>
        <dbReference type="SAM" id="MobiDB-lite"/>
    </source>
</evidence>
<dbReference type="CDD" id="cd03232">
    <property type="entry name" value="ABCG_PDR_domain2"/>
    <property type="match status" value="2"/>
</dbReference>
<evidence type="ECO:0000256" key="8">
    <source>
        <dbReference type="ARBA" id="ARBA00022989"/>
    </source>
</evidence>
<dbReference type="PANTHER" id="PTHR48040:SF53">
    <property type="entry name" value="ABC TRANSPORTER G FAMILY MEMBER 35-LIKE"/>
    <property type="match status" value="1"/>
</dbReference>
<dbReference type="Pfam" id="PF00005">
    <property type="entry name" value="ABC_tran"/>
    <property type="match status" value="3"/>
</dbReference>
<feature type="transmembrane region" description="Helical" evidence="11">
    <location>
        <begin position="563"/>
        <end position="585"/>
    </location>
</feature>
<evidence type="ECO:0000256" key="4">
    <source>
        <dbReference type="ARBA" id="ARBA00022692"/>
    </source>
</evidence>
<feature type="transmembrane region" description="Helical" evidence="11">
    <location>
        <begin position="2619"/>
        <end position="2637"/>
    </location>
</feature>
<feature type="transmembrane region" description="Helical" evidence="11">
    <location>
        <begin position="2076"/>
        <end position="2097"/>
    </location>
</feature>
<comment type="caution">
    <text evidence="13">The sequence shown here is derived from an EMBL/GenBank/DDBJ whole genome shotgun (WGS) entry which is preliminary data.</text>
</comment>
<feature type="transmembrane region" description="Helical" evidence="11">
    <location>
        <begin position="2732"/>
        <end position="2750"/>
    </location>
</feature>
<gene>
    <name evidence="13" type="ORF">ACJIZ3_009666</name>
</gene>
<dbReference type="InterPro" id="IPR034001">
    <property type="entry name" value="ABCG_PDR_1"/>
</dbReference>
<comment type="similarity">
    <text evidence="2">Belongs to the ABC transporter superfamily. ABCG family. PDR (TC 3.A.1.205) subfamily.</text>
</comment>
<feature type="domain" description="ABC transporter" evidence="12">
    <location>
        <begin position="2255"/>
        <end position="2526"/>
    </location>
</feature>
<comment type="subcellular location">
    <subcellularLocation>
        <location evidence="1">Membrane</location>
        <topology evidence="1">Multi-pass membrane protein</topology>
    </subcellularLocation>
</comment>
<feature type="transmembrane region" description="Helical" evidence="11">
    <location>
        <begin position="530"/>
        <end position="551"/>
    </location>
</feature>
<dbReference type="GO" id="GO:0009914">
    <property type="term" value="P:hormone transport"/>
    <property type="evidence" value="ECO:0007669"/>
    <property type="project" value="UniProtKB-ARBA"/>
</dbReference>
<feature type="transmembrane region" description="Helical" evidence="11">
    <location>
        <begin position="1199"/>
        <end position="1217"/>
    </location>
</feature>
<feature type="transmembrane region" description="Helical" evidence="11">
    <location>
        <begin position="2793"/>
        <end position="2813"/>
    </location>
</feature>
<evidence type="ECO:0000256" key="7">
    <source>
        <dbReference type="ARBA" id="ARBA00022840"/>
    </source>
</evidence>
<dbReference type="InterPro" id="IPR003593">
    <property type="entry name" value="AAA+_ATPase"/>
</dbReference>
<feature type="transmembrane region" description="Helical" evidence="11">
    <location>
        <begin position="2009"/>
        <end position="2032"/>
    </location>
</feature>
<feature type="transmembrane region" description="Helical" evidence="11">
    <location>
        <begin position="1229"/>
        <end position="1255"/>
    </location>
</feature>
<feature type="transmembrane region" description="Helical" evidence="11">
    <location>
        <begin position="1965"/>
        <end position="1989"/>
    </location>
</feature>
<feature type="transmembrane region" description="Helical" evidence="11">
    <location>
        <begin position="2649"/>
        <end position="2666"/>
    </location>
</feature>
<accession>A0ABD3TDY9</accession>
<sequence>MDGKLGGVSRSQSGRSFNTSYRSIKDVLSGSPSRRITKADEDEEALRWAALEKLPTYDRLRKTILKSFNDDTNQENIKEVDVRKLGLNDKREFIDIFFKIAEEDNEKFLIKFRNRIDKVGITLPSVEVRFKKLNIEADCLVGDSGLPTLANTARNLVETALSCVGISLTRKTKLHILKDVSGIIKPSRMTLLLGPPSSGKTTLLLALAGRLDHTLKTKGEITYNGHTFREFVPQKTSAYISQNDVHVGEMTVKETFDFSARCQGVGSRYELLSELARREREAGILPEPEVYLFMKATAVEGLESSLITDYTLRILGLDICRDTIIGNAMRRGISGGQKKRVTTGEMIVGPTKTLFMDEISTGLDTSTTFQIVKCLQQIVHLTEATIFMSLLQPAPEAYDLFDDIVLLSEGQIVYQGPREHVVEFFESCGFQCPERKGVADFLQEVTSRKDQEQYWVDKSKPYRYIPVSEFAKRFKCFHVGLRLENELSEPHDKTQNHKAALVFKKYSIPKRELLKANFDKEWLLIKKNSFIYVFKLIQMFIVAVITSTLFLRTELHARNEQDGVIYIGALLIGMISNTFSGYAELSLTILRLPVFYKQRDLLFYPSWAYTLPTFLLKIPISLVEITVWMVTTYYTIGFTPEPSRFFKQALLMFLIQQMAAGLFKLIAGLCRTMIIANTGGSLALVLMLVLGGFILPKDQYPDWWKWGYYVSPFSYGYNALSINEMFGPRWMNQFARDESTPLGVAVLNMFDIYSDEKWYWIAPEKPQAIISTEQAREMETGNEETNKALQRPKPKKDSLSATNGNNTMEMEIQHTSSRSNFNGAHRNEDSNLDSVTGVARKRGMVLPFTPLTMSFDNVNYFVDMPQEMKEKGVAEDKLQLLCGVTGAFRPGVLTALMGVSGAGKTTLMDVLAGRKTGGLIEGDIRISGFPKNQETFARISGYCEQTDIHSPQVTVRESLIYSSFLRLPKEVSKDQKIAFVDEVMDLVELDNLKNAIVGTPGVSGLSTEQRKRLTIAVELVANPSIIFMDEPTSGLDARAAAIVMRTVRNTVDTGRTVVCTIHQPSIDIFESFDELLLLKSGGQVIYAGPLGRHSQKIIDHFEEIPGVPKIKEKYNPATWMLEASSVATEVRLGMDFAKYYKSTNLYEKNKALVIELSEPTSGAKDLYFRTQYSQTTWGQFKTCLWKQWWTYWRSPAYNLVRNIFTLTCALLIGTIFWRVGTKRETDTDLLTIIGALYISLLFVGITNCSTVQPIICTERTVFYRERAAGMYSALPYAMAQVIIEIPYVLFQSTHFTFIVYGMASFEWTTAKFLWFYFMTFLTILYFTYYGMMTVSITPNHQVATIVASFFYAVFNIFSGFFIPRSRIPKWWIWYYWICPVAWTVYGLIVGQYGDVEDTIRVAGTSAQPMIKTFIQEYFGYDPNFKGPVAAILIGFAVLFAFIYAYCIKTLNFQNRSQSGRSFSRRSNASYRSIEDVLSGSTSRRITKADEDEEALRWAALEKLPTYDRLRKTILKSFDDDTNQGNIKEVDVRKLDLTDKREFIDRFFRIAEEDNEKFLRKLRNRIDKVGITLPTVEVKFKKLNIEADCLVGDSGLPTLANTVRDIVEMGLSCVGISLTQKTKLTILKDDDPFIRTTIIWEDNSFTKGEITYNGHTFNEFVPQKTSAYVSQKDVHVGEMTVKETFDFSARCQGVGSRYELLSELARREKEAGILPEPEVDLFMKATSVQGLETSLITDYTLRRVTTGELIVGPTKTLFMDEISTGLDTSTTFQIIKCLQQVVHLTEATIFMSLLQPAPEVYDLFDDIILLSEGQIVYQGPREHVVEFFESCGFKCPERKGVADFLQEVTSRKDQEQYWVDKSKPYRYIPVSEFVERFKCFHVGVRLENELTEPYDKTQNHKAALVFEKYSIRKRELLKANFDKEWLLIKKNSFISVFKLVQIFIMAAITSTLFLRTQLHSRNENDGVIYIGALLIGMVNNTFSGYSELALTILRLPVFYKQRDLLFYPSWAYTLPTFLLQLPISMVEVTVWMVTTYYTIGFTPEPSRFFKQGLVMFLIQQMAAGLFKLIAGLCRTMIIANTGGSFALVIMLLLGGFILPKDQYPDWWKWGYYVSPFSYGYNALSINEMFGSRWMNRLAADNSTPLGVAILNMFDIYTEEKWYWITPDKPQAIISTEQAREMEARNLITNKALQRPKPKKDSLSSTDGNNTMEMEIQHISGRSNSSGANRNEDSNLDSVRGIARKRGMVLPFTPLTMSFDNVNYFVDMPQEMKEKGVTEDKLQLLCGVTGAFRPGVLTALMGVSGAGKTTLMDVLAGRKTGGYIEGDIRISGFPKVQETFARISGYCEQTDIHSPQVTVRESLIYSSFLRLPNEVSKEQKIAFVDEVMDLVELDHLKNAIVGTPGVSGLSLEQRKRLTIAVELVANPSIIFMDEPTSGLDARAAAIVMRTVRNTVDTGRTIVCTIHQPSIDIFEAFDEVKHKLSSKCLPLKTITAILLLLKRGGQVIYAGPLGRQSHKIIDHFEAIPGVQKIKEKYNPATWMLEASSVATEVRLGIDFAEYYKSTTLYERNKALVKELSKPASGAKDLYFHTQYSQTTWGQFKSCLWKQWWTYWRSPAYNLVRNIFAFVCAILIGTIFWRVGTRRESDTDLLTIIGAMFVSLLFVGITNCSTVQPVVATERTVFYRERAAGMYSAFPYAMSQVIVEIPYVLFQSSHFTIIVYAMVGFEWTAAKFLWFYFVTFLTVLYFTYYGMMMVSITPNHQLAAIVGSFFYGLFNIFSGFFIPRSRIPSWWIWYYWICPVAWTIYGLIIGQYGDVEDTIRVAGQSEQPMIKTYIQDYFGYDPNFMGPVAAVLIGFAVLFAFIYAYCIKTLNFQNRCRNLLMVLIDFSTNFIAYENVLHEFTIVCAEFRGADYYSPNMNFIISIPCKTQALNWIS</sequence>
<reference evidence="13 14" key="1">
    <citation type="submission" date="2024-12" db="EMBL/GenBank/DDBJ databases">
        <title>The unique morphological basis and parallel evolutionary history of personate flowers in Penstemon.</title>
        <authorList>
            <person name="Depatie T.H."/>
            <person name="Wessinger C.A."/>
        </authorList>
    </citation>
    <scope>NUCLEOTIDE SEQUENCE [LARGE SCALE GENOMIC DNA]</scope>
    <source>
        <strain evidence="13">WTNN_2</strain>
        <tissue evidence="13">Leaf</tissue>
    </source>
</reference>
<proteinExistence type="inferred from homology"/>
<dbReference type="Pfam" id="PF19055">
    <property type="entry name" value="ABC2_membrane_7"/>
    <property type="match status" value="2"/>
</dbReference>
<dbReference type="InterPro" id="IPR003439">
    <property type="entry name" value="ABC_transporter-like_ATP-bd"/>
</dbReference>
<evidence type="ECO:0000313" key="14">
    <source>
        <dbReference type="Proteomes" id="UP001634393"/>
    </source>
</evidence>
<feature type="transmembrane region" description="Helical" evidence="11">
    <location>
        <begin position="1428"/>
        <end position="1447"/>
    </location>
</feature>
<evidence type="ECO:0000256" key="5">
    <source>
        <dbReference type="ARBA" id="ARBA00022737"/>
    </source>
</evidence>
<dbReference type="SUPFAM" id="SSF52540">
    <property type="entry name" value="P-loop containing nucleoside triphosphate hydrolases"/>
    <property type="match status" value="5"/>
</dbReference>
<keyword evidence="4 11" id="KW-0812">Transmembrane</keyword>
<dbReference type="EMBL" id="JBJXBP010000004">
    <property type="protein sequence ID" value="KAL3834930.1"/>
    <property type="molecule type" value="Genomic_DNA"/>
</dbReference>
<feature type="transmembrane region" description="Helical" evidence="11">
    <location>
        <begin position="1373"/>
        <end position="1393"/>
    </location>
</feature>
<feature type="transmembrane region" description="Helical" evidence="11">
    <location>
        <begin position="649"/>
        <end position="667"/>
    </location>
</feature>
<keyword evidence="5" id="KW-0677">Repeat</keyword>
<dbReference type="InterPro" id="IPR013525">
    <property type="entry name" value="ABC2_TM"/>
</dbReference>
<dbReference type="PANTHER" id="PTHR48040">
    <property type="entry name" value="PLEIOTROPIC DRUG RESISTANCE PROTEIN 1-LIKE ISOFORM X1"/>
    <property type="match status" value="1"/>
</dbReference>
<name>A0ABD3TDY9_9LAMI</name>
<dbReference type="Pfam" id="PF01061">
    <property type="entry name" value="ABC2_membrane"/>
    <property type="match status" value="4"/>
</dbReference>
<feature type="transmembrane region" description="Helical" evidence="11">
    <location>
        <begin position="2844"/>
        <end position="2867"/>
    </location>
</feature>
<evidence type="ECO:0000313" key="13">
    <source>
        <dbReference type="EMBL" id="KAL3834930.1"/>
    </source>
</evidence>
<feature type="transmembrane region" description="Helical" evidence="11">
    <location>
        <begin position="1342"/>
        <end position="1361"/>
    </location>
</feature>
<keyword evidence="8 11" id="KW-1133">Transmembrane helix</keyword>
<dbReference type="Pfam" id="PF14510">
    <property type="entry name" value="ABC_trans_N"/>
    <property type="match status" value="1"/>
</dbReference>
<protein>
    <recommendedName>
        <fullName evidence="12">ABC transporter domain-containing protein</fullName>
    </recommendedName>
</protein>
<dbReference type="InterPro" id="IPR043926">
    <property type="entry name" value="ABCG_dom"/>
</dbReference>
<dbReference type="PROSITE" id="PS50893">
    <property type="entry name" value="ABC_TRANSPORTER_2"/>
    <property type="match status" value="4"/>
</dbReference>
<feature type="region of interest" description="Disordered" evidence="10">
    <location>
        <begin position="778"/>
        <end position="805"/>
    </location>
</feature>
<keyword evidence="14" id="KW-1185">Reference proteome</keyword>
<evidence type="ECO:0000259" key="12">
    <source>
        <dbReference type="PROSITE" id="PS50893"/>
    </source>
</evidence>
<dbReference type="GO" id="GO:2000032">
    <property type="term" value="P:regulation of secondary shoot formation"/>
    <property type="evidence" value="ECO:0007669"/>
    <property type="project" value="UniProtKB-ARBA"/>
</dbReference>
<feature type="transmembrane region" description="Helical" evidence="11">
    <location>
        <begin position="674"/>
        <end position="695"/>
    </location>
</feature>
<feature type="region of interest" description="Disordered" evidence="10">
    <location>
        <begin position="2186"/>
        <end position="2208"/>
    </location>
</feature>
<evidence type="ECO:0000256" key="1">
    <source>
        <dbReference type="ARBA" id="ARBA00004141"/>
    </source>
</evidence>
<dbReference type="InterPro" id="IPR029481">
    <property type="entry name" value="ABC_trans_N"/>
</dbReference>
<feature type="transmembrane region" description="Helical" evidence="11">
    <location>
        <begin position="2762"/>
        <end position="2781"/>
    </location>
</feature>